<dbReference type="PRINTS" id="PR00046">
    <property type="entry name" value="SIGMA70FCT"/>
</dbReference>
<dbReference type="Pfam" id="PF04546">
    <property type="entry name" value="Sigma70_ner"/>
    <property type="match status" value="1"/>
</dbReference>
<dbReference type="SUPFAM" id="SSF88946">
    <property type="entry name" value="Sigma2 domain of RNA polymerase sigma factors"/>
    <property type="match status" value="1"/>
</dbReference>
<dbReference type="HAMAP" id="MF_00963">
    <property type="entry name" value="Sigma70_RpoD_SigA"/>
    <property type="match status" value="1"/>
</dbReference>
<dbReference type="Gene3D" id="1.10.220.120">
    <property type="entry name" value="Sigma-70 factor, region 1.1"/>
    <property type="match status" value="1"/>
</dbReference>
<evidence type="ECO:0000259" key="8">
    <source>
        <dbReference type="PROSITE" id="PS00715"/>
    </source>
</evidence>
<dbReference type="InterPro" id="IPR013324">
    <property type="entry name" value="RNA_pol_sigma_r3/r4-like"/>
</dbReference>
<accession>A0A803GCG6</accession>
<keyword evidence="1 6" id="KW-0963">Cytoplasm</keyword>
<dbReference type="InterPro" id="IPR013325">
    <property type="entry name" value="RNA_pol_sigma_r2"/>
</dbReference>
<dbReference type="GO" id="GO:0005737">
    <property type="term" value="C:cytoplasm"/>
    <property type="evidence" value="ECO:0007669"/>
    <property type="project" value="UniProtKB-SubCell"/>
</dbReference>
<dbReference type="InterPro" id="IPR014284">
    <property type="entry name" value="RNA_pol_sigma-70_dom"/>
</dbReference>
<proteinExistence type="inferred from homology"/>
<dbReference type="InterPro" id="IPR028630">
    <property type="entry name" value="Sigma70_RpoD"/>
</dbReference>
<feature type="domain" description="RNA polymerase sigma-70" evidence="8">
    <location>
        <begin position="402"/>
        <end position="415"/>
    </location>
</feature>
<dbReference type="Gene3D" id="1.10.10.10">
    <property type="entry name" value="Winged helix-like DNA-binding domain superfamily/Winged helix DNA-binding domain"/>
    <property type="match status" value="2"/>
</dbReference>
<dbReference type="RefSeq" id="WP_157990973.1">
    <property type="nucleotide sequence ID" value="NZ_LR217737.1"/>
</dbReference>
<dbReference type="Pfam" id="PF04542">
    <property type="entry name" value="Sigma70_r2"/>
    <property type="match status" value="1"/>
</dbReference>
<dbReference type="FunFam" id="1.10.601.10:FF:000002">
    <property type="entry name" value="RNA polymerase sigma factor RpoD"/>
    <property type="match status" value="1"/>
</dbReference>
<dbReference type="Proteomes" id="UP000294289">
    <property type="component" value="Chromosome"/>
</dbReference>
<dbReference type="AlphaFoldDB" id="A0A803GCG6"/>
<dbReference type="NCBIfam" id="TIGR02937">
    <property type="entry name" value="sigma70-ECF"/>
    <property type="match status" value="1"/>
</dbReference>
<dbReference type="Pfam" id="PF00140">
    <property type="entry name" value="Sigma70_r1_2"/>
    <property type="match status" value="1"/>
</dbReference>
<evidence type="ECO:0000313" key="10">
    <source>
        <dbReference type="EMBL" id="VFP87987.1"/>
    </source>
</evidence>
<protein>
    <recommendedName>
        <fullName evidence="6">RNA polymerase sigma factor RpoD</fullName>
    </recommendedName>
    <alternativeName>
        <fullName evidence="6">Sigma-70</fullName>
    </alternativeName>
</protein>
<dbReference type="InterPro" id="IPR007627">
    <property type="entry name" value="RNA_pol_sigma70_r2"/>
</dbReference>
<dbReference type="FunFam" id="1.10.10.10:FF:000004">
    <property type="entry name" value="RNA polymerase sigma factor SigA"/>
    <property type="match status" value="1"/>
</dbReference>
<dbReference type="Pfam" id="PF03979">
    <property type="entry name" value="Sigma70_r1_1"/>
    <property type="match status" value="1"/>
</dbReference>
<dbReference type="CDD" id="cd06171">
    <property type="entry name" value="Sigma70_r4"/>
    <property type="match status" value="1"/>
</dbReference>
<comment type="subunit">
    <text evidence="6">Interacts transiently with the RNA polymerase catalytic core.</text>
</comment>
<sequence>MEQNPQSQLKLLVTRGKEQGYLTYAEVNDHLPEDIIDSDQIEDIIQMINNMGIQVVEEAPDVDELMLNDNSSDADEDAAEAAAQVLSSVESEIGRTTDPVRMYMREMGTVELLTREGEIDIAKRIEDGINQVQCSVAEYPEAITYLLEQYDRVQAGEARLSDLITGFVDPNVEEDISATTVHIGHELSIDSHEDDEEEETSDNDVDDENSIDVELASEKFTDLRHQYEMTRSVIKMRTRNHIESLEEIQNLSDVFKQFRLVPKQFDLLVNSMRIMMDRVRTQERMIIKLCVDLCKMPKKHFITMFSGHETNGIWFKAAIDMNKRWSEKLKDVSDDVEQSLQKLQQIEDETGLTIEQVKDINRRMSIGEAKARRAKKEMVEANLRLVISIAKKYTNRGLQFLDLIQEGNIGLMKAVDKFEYRRGYKFSTYATWWIRQAITRSIADQARTIRIPVHMIETINKLNRISRQILQEIGREPTAEELAERLMIPEDKIRKVMKIAKEPISMESPIGDDEDSHLGDFIEDTTLELPLESATSESLRSATHEVLSGLTAREAKVLRMRFGIDMNTDHTLEEVGKQFDVTRERIRQIEAKALRKLRHPSRSEVLKSFLDD</sequence>
<evidence type="ECO:0000256" key="4">
    <source>
        <dbReference type="ARBA" id="ARBA00023125"/>
    </source>
</evidence>
<comment type="function">
    <text evidence="6">Sigma factors are initiation factors that promote the attachment of RNA polymerase to specific initiation sites and are then released. This sigma factor is the primary sigma factor during exponential growth.</text>
</comment>
<dbReference type="Pfam" id="PF04545">
    <property type="entry name" value="Sigma70_r4"/>
    <property type="match status" value="1"/>
</dbReference>
<evidence type="ECO:0000259" key="9">
    <source>
        <dbReference type="PROSITE" id="PS00716"/>
    </source>
</evidence>
<dbReference type="PANTHER" id="PTHR30603:SF60">
    <property type="entry name" value="RNA POLYMERASE SIGMA FACTOR RPOD"/>
    <property type="match status" value="1"/>
</dbReference>
<dbReference type="InterPro" id="IPR036388">
    <property type="entry name" value="WH-like_DNA-bd_sf"/>
</dbReference>
<dbReference type="GO" id="GO:0016987">
    <property type="term" value="F:sigma factor activity"/>
    <property type="evidence" value="ECO:0007669"/>
    <property type="project" value="UniProtKB-UniRule"/>
</dbReference>
<dbReference type="PROSITE" id="PS00715">
    <property type="entry name" value="SIGMA70_1"/>
    <property type="match status" value="1"/>
</dbReference>
<evidence type="ECO:0000313" key="11">
    <source>
        <dbReference type="Proteomes" id="UP000294289"/>
    </source>
</evidence>
<dbReference type="GO" id="GO:0003677">
    <property type="term" value="F:DNA binding"/>
    <property type="evidence" value="ECO:0007669"/>
    <property type="project" value="UniProtKB-UniRule"/>
</dbReference>
<evidence type="ECO:0000256" key="1">
    <source>
        <dbReference type="ARBA" id="ARBA00022490"/>
    </source>
</evidence>
<keyword evidence="2 6" id="KW-0805">Transcription regulation</keyword>
<dbReference type="InterPro" id="IPR007127">
    <property type="entry name" value="RNA_pol_sigma_70_r1_1"/>
</dbReference>
<dbReference type="FunFam" id="1.10.220.120:FF:000001">
    <property type="entry name" value="RNA polymerase sigma factor RpoD"/>
    <property type="match status" value="1"/>
</dbReference>
<comment type="similarity">
    <text evidence="6">Belongs to the sigma-70 factor family. RpoD/SigA subfamily.</text>
</comment>
<evidence type="ECO:0000256" key="3">
    <source>
        <dbReference type="ARBA" id="ARBA00023082"/>
    </source>
</evidence>
<dbReference type="InterPro" id="IPR009042">
    <property type="entry name" value="RNA_pol_sigma70_r1_2"/>
</dbReference>
<feature type="domain" description="RNA polymerase sigma-70" evidence="9">
    <location>
        <begin position="571"/>
        <end position="597"/>
    </location>
</feature>
<dbReference type="InterPro" id="IPR000943">
    <property type="entry name" value="RNA_pol_sigma70"/>
</dbReference>
<feature type="compositionally biased region" description="Acidic residues" evidence="7">
    <location>
        <begin position="192"/>
        <end position="210"/>
    </location>
</feature>
<dbReference type="Gene3D" id="1.10.601.10">
    <property type="entry name" value="RNA Polymerase Primary Sigma Factor"/>
    <property type="match status" value="1"/>
</dbReference>
<dbReference type="InterPro" id="IPR007624">
    <property type="entry name" value="RNA_pol_sigma70_r3"/>
</dbReference>
<keyword evidence="3 6" id="KW-0731">Sigma factor</keyword>
<dbReference type="NCBIfam" id="TIGR02393">
    <property type="entry name" value="RpoD_Cterm"/>
    <property type="match status" value="1"/>
</dbReference>
<feature type="DNA-binding region" description="H-T-H motif" evidence="6">
    <location>
        <begin position="572"/>
        <end position="591"/>
    </location>
</feature>
<dbReference type="PANTHER" id="PTHR30603">
    <property type="entry name" value="RNA POLYMERASE SIGMA FACTOR RPO"/>
    <property type="match status" value="1"/>
</dbReference>
<feature type="region of interest" description="Sigma-70 factor domain-4" evidence="6">
    <location>
        <begin position="546"/>
        <end position="599"/>
    </location>
</feature>
<dbReference type="EMBL" id="LR217737">
    <property type="protein sequence ID" value="VFP87987.1"/>
    <property type="molecule type" value="Genomic_DNA"/>
</dbReference>
<dbReference type="SUPFAM" id="SSF88659">
    <property type="entry name" value="Sigma3 and sigma4 domains of RNA polymerase sigma factors"/>
    <property type="match status" value="2"/>
</dbReference>
<keyword evidence="5 6" id="KW-0804">Transcription</keyword>
<name>A0A803GCG6_9GAMM</name>
<gene>
    <name evidence="6 10" type="primary">rpoD</name>
    <name evidence="10" type="ORF">ERCIPICE3303_300</name>
</gene>
<dbReference type="InterPro" id="IPR007630">
    <property type="entry name" value="RNA_pol_sigma70_r4"/>
</dbReference>
<evidence type="ECO:0000256" key="6">
    <source>
        <dbReference type="HAMAP-Rule" id="MF_00963"/>
    </source>
</evidence>
<dbReference type="InterPro" id="IPR042189">
    <property type="entry name" value="RNA_pol_sigma_70_r1_1_sf"/>
</dbReference>
<feature type="region of interest" description="Disordered" evidence="7">
    <location>
        <begin position="186"/>
        <end position="210"/>
    </location>
</feature>
<dbReference type="InterPro" id="IPR007631">
    <property type="entry name" value="RNA_pol_sigma_70_non-ess"/>
</dbReference>
<feature type="region of interest" description="Sigma-70 factor domain-2" evidence="6">
    <location>
        <begin position="378"/>
        <end position="448"/>
    </location>
</feature>
<evidence type="ECO:0000256" key="2">
    <source>
        <dbReference type="ARBA" id="ARBA00023015"/>
    </source>
</evidence>
<reference evidence="10 11" key="1">
    <citation type="submission" date="2019-02" db="EMBL/GenBank/DDBJ databases">
        <authorList>
            <person name="Manzano-Marin A."/>
            <person name="Manzano-Marin A."/>
        </authorList>
    </citation>
    <scope>NUCLEOTIDE SEQUENCE [LARGE SCALE GENOMIC DNA]</scope>
    <source>
        <strain evidence="10 11">ErCipiceae</strain>
    </source>
</reference>
<feature type="short sequence motif" description="Interaction with polymerase core subunit RpoC" evidence="6">
    <location>
        <begin position="402"/>
        <end position="405"/>
    </location>
</feature>
<dbReference type="Pfam" id="PF04539">
    <property type="entry name" value="Sigma70_r3"/>
    <property type="match status" value="1"/>
</dbReference>
<dbReference type="GO" id="GO:0006352">
    <property type="term" value="P:DNA-templated transcription initiation"/>
    <property type="evidence" value="ECO:0007669"/>
    <property type="project" value="UniProtKB-UniRule"/>
</dbReference>
<dbReference type="NCBIfam" id="NF004208">
    <property type="entry name" value="PRK05658.1"/>
    <property type="match status" value="1"/>
</dbReference>
<dbReference type="InterPro" id="IPR050239">
    <property type="entry name" value="Sigma-70_RNA_pol_init_factors"/>
</dbReference>
<dbReference type="InterPro" id="IPR012760">
    <property type="entry name" value="RNA_pol_sigma_RpoD_C"/>
</dbReference>
<evidence type="ECO:0000256" key="7">
    <source>
        <dbReference type="SAM" id="MobiDB-lite"/>
    </source>
</evidence>
<evidence type="ECO:0000256" key="5">
    <source>
        <dbReference type="ARBA" id="ARBA00023163"/>
    </source>
</evidence>
<dbReference type="FunFam" id="1.10.10.10:FF:000002">
    <property type="entry name" value="RNA polymerase sigma factor SigA"/>
    <property type="match status" value="1"/>
</dbReference>
<dbReference type="PROSITE" id="PS00716">
    <property type="entry name" value="SIGMA70_2"/>
    <property type="match status" value="1"/>
</dbReference>
<feature type="region of interest" description="Sigma-70 factor domain-3" evidence="6">
    <location>
        <begin position="457"/>
        <end position="533"/>
    </location>
</feature>
<keyword evidence="4 6" id="KW-0238">DNA-binding</keyword>
<organism evidence="10 11">
    <name type="scientific">Candidatus Erwinia haradaeae</name>
    <dbReference type="NCBI Taxonomy" id="1922217"/>
    <lineage>
        <taxon>Bacteria</taxon>
        <taxon>Pseudomonadati</taxon>
        <taxon>Pseudomonadota</taxon>
        <taxon>Gammaproteobacteria</taxon>
        <taxon>Enterobacterales</taxon>
        <taxon>Erwiniaceae</taxon>
        <taxon>Erwinia</taxon>
    </lineage>
</organism>
<comment type="subcellular location">
    <subcellularLocation>
        <location evidence="6">Cytoplasm</location>
    </subcellularLocation>
</comment>
<dbReference type="OrthoDB" id="9809557at2"/>